<evidence type="ECO:0000256" key="3">
    <source>
        <dbReference type="ARBA" id="ARBA00006958"/>
    </source>
</evidence>
<evidence type="ECO:0000256" key="5">
    <source>
        <dbReference type="ARBA" id="ARBA00022723"/>
    </source>
</evidence>
<evidence type="ECO:0000313" key="11">
    <source>
        <dbReference type="EnsemblFungi" id="PTTG_05149-t43_1-p1"/>
    </source>
</evidence>
<dbReference type="AlphaFoldDB" id="A0A180GPA4"/>
<dbReference type="InterPro" id="IPR027806">
    <property type="entry name" value="HARBI1_dom"/>
</dbReference>
<sequence>MYRRGVSNPYSSLTNTMFPSMPFPLNDLLYDDELEHFALMYALLFEESEEDEGDEDDEGDEEHEGDEDDEDDGDEEHDEEFDDEFAEEFEEEEDGKADSDRECTKKPLDLTWLFKLPENELRQATRMSRSSFLWIFNQIKDSAFFRRPGTPQLSIAQQLALTLELLGSNGHDGLPGPLASRLGISRPDAIEIIVGPVQAINALSHTYVTWPSDIRRQLISDVMKQEGFEGCVGSVDDLTIPLSYPMNDESFLHSQTGRPTMNAQIICDANTRITAFFTGTPGEWRGSLTYEKSSLHRNPTKFFDPGQYLIADSAYRPSKTIIPPSNAPGPKSKTDQQFDYCLAKSHTRSQKAIGALKARWASLNEIRFSRSASAKHYIHWVHCCIVLHNMLNQFGDIWDEVDDHPTSPQVTPPTVCHTRTLDSFRLTVKTKCIEVNRRLGVI</sequence>
<reference evidence="10" key="1">
    <citation type="submission" date="2009-11" db="EMBL/GenBank/DDBJ databases">
        <authorList>
            <consortium name="The Broad Institute Genome Sequencing Platform"/>
            <person name="Ward D."/>
            <person name="Feldgarden M."/>
            <person name="Earl A."/>
            <person name="Young S.K."/>
            <person name="Zeng Q."/>
            <person name="Koehrsen M."/>
            <person name="Alvarado L."/>
            <person name="Berlin A."/>
            <person name="Bochicchio J."/>
            <person name="Borenstein D."/>
            <person name="Chapman S.B."/>
            <person name="Chen Z."/>
            <person name="Engels R."/>
            <person name="Freedman E."/>
            <person name="Gellesch M."/>
            <person name="Goldberg J."/>
            <person name="Griggs A."/>
            <person name="Gujja S."/>
            <person name="Heilman E."/>
            <person name="Heiman D."/>
            <person name="Hepburn T."/>
            <person name="Howarth C."/>
            <person name="Jen D."/>
            <person name="Larson L."/>
            <person name="Lewis B."/>
            <person name="Mehta T."/>
            <person name="Park D."/>
            <person name="Pearson M."/>
            <person name="Roberts A."/>
            <person name="Saif S."/>
            <person name="Shea T."/>
            <person name="Shenoy N."/>
            <person name="Sisk P."/>
            <person name="Stolte C."/>
            <person name="Sykes S."/>
            <person name="Thomson T."/>
            <person name="Walk T."/>
            <person name="White J."/>
            <person name="Yandava C."/>
            <person name="Izard J."/>
            <person name="Baranova O.V."/>
            <person name="Blanton J.M."/>
            <person name="Tanner A.C."/>
            <person name="Dewhirst F.E."/>
            <person name="Haas B."/>
            <person name="Nusbaum C."/>
            <person name="Birren B."/>
        </authorList>
    </citation>
    <scope>NUCLEOTIDE SEQUENCE [LARGE SCALE GENOMIC DNA]</scope>
    <source>
        <strain evidence="10">1-1 BBBD Race 1</strain>
    </source>
</reference>
<evidence type="ECO:0000256" key="8">
    <source>
        <dbReference type="SAM" id="MobiDB-lite"/>
    </source>
</evidence>
<dbReference type="VEuPathDB" id="FungiDB:PTTG_05149"/>
<feature type="domain" description="DDE Tnp4" evidence="9">
    <location>
        <begin position="239"/>
        <end position="389"/>
    </location>
</feature>
<accession>A0A180GPA4</accession>
<dbReference type="InterPro" id="IPR045249">
    <property type="entry name" value="HARBI1-like"/>
</dbReference>
<dbReference type="GO" id="GO:0046872">
    <property type="term" value="F:metal ion binding"/>
    <property type="evidence" value="ECO:0007669"/>
    <property type="project" value="UniProtKB-KW"/>
</dbReference>
<evidence type="ECO:0000313" key="10">
    <source>
        <dbReference type="EMBL" id="OAV94646.1"/>
    </source>
</evidence>
<reference evidence="11 12" key="3">
    <citation type="journal article" date="2017" name="G3 (Bethesda)">
        <title>Comparative analysis highlights variable genome content of wheat rusts and divergence of the mating loci.</title>
        <authorList>
            <person name="Cuomo C.A."/>
            <person name="Bakkeren G."/>
            <person name="Khalil H.B."/>
            <person name="Panwar V."/>
            <person name="Joly D."/>
            <person name="Linning R."/>
            <person name="Sakthikumar S."/>
            <person name="Song X."/>
            <person name="Adiconis X."/>
            <person name="Fan L."/>
            <person name="Goldberg J.M."/>
            <person name="Levin J.Z."/>
            <person name="Young S."/>
            <person name="Zeng Q."/>
            <person name="Anikster Y."/>
            <person name="Bruce M."/>
            <person name="Wang M."/>
            <person name="Yin C."/>
            <person name="McCallum B."/>
            <person name="Szabo L.J."/>
            <person name="Hulbert S."/>
            <person name="Chen X."/>
            <person name="Fellers J.P."/>
        </authorList>
    </citation>
    <scope>NUCLEOTIDE SEQUENCE</scope>
    <source>
        <strain evidence="12">Isolate 1-1 / race 1 (BBBD)</strain>
        <strain evidence="11">isolate 1-1 / race 1 (BBBD)</strain>
    </source>
</reference>
<keyword evidence="4" id="KW-0540">Nuclease</keyword>
<keyword evidence="12" id="KW-1185">Reference proteome</keyword>
<feature type="region of interest" description="Disordered" evidence="8">
    <location>
        <begin position="47"/>
        <end position="102"/>
    </location>
</feature>
<dbReference type="Pfam" id="PF13359">
    <property type="entry name" value="DDE_Tnp_4"/>
    <property type="match status" value="1"/>
</dbReference>
<evidence type="ECO:0000256" key="2">
    <source>
        <dbReference type="ARBA" id="ARBA00004123"/>
    </source>
</evidence>
<dbReference type="EMBL" id="ADAS02000038">
    <property type="protein sequence ID" value="OAV94646.1"/>
    <property type="molecule type" value="Genomic_DNA"/>
</dbReference>
<evidence type="ECO:0000256" key="7">
    <source>
        <dbReference type="ARBA" id="ARBA00023242"/>
    </source>
</evidence>
<proteinExistence type="inferred from homology"/>
<dbReference type="OrthoDB" id="2499472at2759"/>
<feature type="compositionally biased region" description="Acidic residues" evidence="8">
    <location>
        <begin position="47"/>
        <end position="95"/>
    </location>
</feature>
<reference evidence="10" key="2">
    <citation type="submission" date="2016-05" db="EMBL/GenBank/DDBJ databases">
        <title>Comparative analysis highlights variable genome content of wheat rusts and divergence of the mating loci.</title>
        <authorList>
            <person name="Cuomo C.A."/>
            <person name="Bakkeren G."/>
            <person name="Szabo L."/>
            <person name="Khalil H."/>
            <person name="Joly D."/>
            <person name="Goldberg J."/>
            <person name="Young S."/>
            <person name="Zeng Q."/>
            <person name="Fellers J."/>
        </authorList>
    </citation>
    <scope>NUCLEOTIDE SEQUENCE [LARGE SCALE GENOMIC DNA]</scope>
    <source>
        <strain evidence="10">1-1 BBBD Race 1</strain>
    </source>
</reference>
<keyword evidence="6" id="KW-0378">Hydrolase</keyword>
<evidence type="ECO:0000313" key="12">
    <source>
        <dbReference type="Proteomes" id="UP000005240"/>
    </source>
</evidence>
<dbReference type="GO" id="GO:0004518">
    <property type="term" value="F:nuclease activity"/>
    <property type="evidence" value="ECO:0007669"/>
    <property type="project" value="UniProtKB-KW"/>
</dbReference>
<protein>
    <submittedName>
        <fullName evidence="11">DDE Tnp4 domain-containing protein</fullName>
    </submittedName>
</protein>
<dbReference type="PANTHER" id="PTHR22930:SF85">
    <property type="entry name" value="GH03217P-RELATED"/>
    <property type="match status" value="1"/>
</dbReference>
<reference evidence="11" key="4">
    <citation type="submission" date="2025-05" db="UniProtKB">
        <authorList>
            <consortium name="EnsemblFungi"/>
        </authorList>
    </citation>
    <scope>IDENTIFICATION</scope>
    <source>
        <strain evidence="11">isolate 1-1 / race 1 (BBBD)</strain>
    </source>
</reference>
<comment type="similarity">
    <text evidence="3">Belongs to the HARBI1 family.</text>
</comment>
<gene>
    <name evidence="10" type="ORF">PTTG_05149</name>
</gene>
<evidence type="ECO:0000256" key="6">
    <source>
        <dbReference type="ARBA" id="ARBA00022801"/>
    </source>
</evidence>
<name>A0A180GPA4_PUCT1</name>
<evidence type="ECO:0000256" key="4">
    <source>
        <dbReference type="ARBA" id="ARBA00022722"/>
    </source>
</evidence>
<organism evidence="10">
    <name type="scientific">Puccinia triticina (isolate 1-1 / race 1 (BBBD))</name>
    <name type="common">Brown leaf rust fungus</name>
    <dbReference type="NCBI Taxonomy" id="630390"/>
    <lineage>
        <taxon>Eukaryota</taxon>
        <taxon>Fungi</taxon>
        <taxon>Dikarya</taxon>
        <taxon>Basidiomycota</taxon>
        <taxon>Pucciniomycotina</taxon>
        <taxon>Pucciniomycetes</taxon>
        <taxon>Pucciniales</taxon>
        <taxon>Pucciniaceae</taxon>
        <taxon>Puccinia</taxon>
    </lineage>
</organism>
<dbReference type="Proteomes" id="UP000005240">
    <property type="component" value="Unassembled WGS sequence"/>
</dbReference>
<evidence type="ECO:0000259" key="9">
    <source>
        <dbReference type="Pfam" id="PF13359"/>
    </source>
</evidence>
<keyword evidence="5" id="KW-0479">Metal-binding</keyword>
<keyword evidence="7" id="KW-0539">Nucleus</keyword>
<comment type="subcellular location">
    <subcellularLocation>
        <location evidence="2">Nucleus</location>
    </subcellularLocation>
</comment>
<dbReference type="PANTHER" id="PTHR22930">
    <property type="match status" value="1"/>
</dbReference>
<dbReference type="GO" id="GO:0016787">
    <property type="term" value="F:hydrolase activity"/>
    <property type="evidence" value="ECO:0007669"/>
    <property type="project" value="UniProtKB-KW"/>
</dbReference>
<comment type="cofactor">
    <cofactor evidence="1">
        <name>a divalent metal cation</name>
        <dbReference type="ChEBI" id="CHEBI:60240"/>
    </cofactor>
</comment>
<evidence type="ECO:0000256" key="1">
    <source>
        <dbReference type="ARBA" id="ARBA00001968"/>
    </source>
</evidence>
<dbReference type="EnsemblFungi" id="PTTG_05149-t43_1">
    <property type="protein sequence ID" value="PTTG_05149-t43_1-p1"/>
    <property type="gene ID" value="PTTG_05149"/>
</dbReference>
<dbReference type="GO" id="GO:0005634">
    <property type="term" value="C:nucleus"/>
    <property type="evidence" value="ECO:0007669"/>
    <property type="project" value="UniProtKB-SubCell"/>
</dbReference>
<dbReference type="STRING" id="630390.A0A180GPA4"/>